<dbReference type="AlphaFoldDB" id="A0A7S3ZTK4"/>
<name>A0A7S3ZTK4_9STRA</name>
<feature type="chain" id="PRO_5030705693" evidence="1">
    <location>
        <begin position="24"/>
        <end position="226"/>
    </location>
</feature>
<dbReference type="InterPro" id="IPR025333">
    <property type="entry name" value="DUF4239"/>
</dbReference>
<protein>
    <submittedName>
        <fullName evidence="2">Uncharacterized protein</fullName>
    </submittedName>
</protein>
<feature type="signal peptide" evidence="1">
    <location>
        <begin position="1"/>
        <end position="23"/>
    </location>
</feature>
<accession>A0A7S3ZTK4</accession>
<gene>
    <name evidence="2" type="ORF">PCAL00307_LOCUS8997</name>
</gene>
<dbReference type="EMBL" id="HBIW01010545">
    <property type="protein sequence ID" value="CAE0693561.1"/>
    <property type="molecule type" value="Transcribed_RNA"/>
</dbReference>
<evidence type="ECO:0000313" key="2">
    <source>
        <dbReference type="EMBL" id="CAE0693561.1"/>
    </source>
</evidence>
<evidence type="ECO:0000256" key="1">
    <source>
        <dbReference type="SAM" id="SignalP"/>
    </source>
</evidence>
<dbReference type="Pfam" id="PF14023">
    <property type="entry name" value="Bestrophin-like"/>
    <property type="match status" value="1"/>
</dbReference>
<reference evidence="2" key="1">
    <citation type="submission" date="2021-01" db="EMBL/GenBank/DDBJ databases">
        <authorList>
            <person name="Corre E."/>
            <person name="Pelletier E."/>
            <person name="Niang G."/>
            <person name="Scheremetjew M."/>
            <person name="Finn R."/>
            <person name="Kale V."/>
            <person name="Holt S."/>
            <person name="Cochrane G."/>
            <person name="Meng A."/>
            <person name="Brown T."/>
            <person name="Cohen L."/>
        </authorList>
    </citation>
    <scope>NUCLEOTIDE SEQUENCE</scope>
    <source>
        <strain evidence="2">CCMP1756</strain>
    </source>
</reference>
<sequence>MPRTLRRRRRALLLAIALTQTAALLPSLPPRSTTRQRATPIADDFCVLPPDDADISATLDDLLTETRGFDLALRAAPIVAPGFAFIAYPYVAAAFRAVFELVKNAPYVEVDGGQYEINILTPTLIGIVMPSLSISFGTLVATTVNTLRQRQLDLRVLLNQELSAVQLLRVGLDANFRGATTMNAREADARAALLLEGYVARVIQESSGRSCAACVRLASLFAPSRP</sequence>
<proteinExistence type="predicted"/>
<keyword evidence="1" id="KW-0732">Signal</keyword>
<organism evidence="2">
    <name type="scientific">Pelagomonas calceolata</name>
    <dbReference type="NCBI Taxonomy" id="35677"/>
    <lineage>
        <taxon>Eukaryota</taxon>
        <taxon>Sar</taxon>
        <taxon>Stramenopiles</taxon>
        <taxon>Ochrophyta</taxon>
        <taxon>Pelagophyceae</taxon>
        <taxon>Pelagomonadales</taxon>
        <taxon>Pelagomonadaceae</taxon>
        <taxon>Pelagomonas</taxon>
    </lineage>
</organism>